<dbReference type="GeneID" id="75080265"/>
<dbReference type="PANTHER" id="PTHR43140:SF1">
    <property type="entry name" value="TYPE I RESTRICTION ENZYME ECOKI SPECIFICITY SUBUNIT"/>
    <property type="match status" value="1"/>
</dbReference>
<dbReference type="GO" id="GO:0003677">
    <property type="term" value="F:DNA binding"/>
    <property type="evidence" value="ECO:0007669"/>
    <property type="project" value="UniProtKB-KW"/>
</dbReference>
<proteinExistence type="inferred from homology"/>
<keyword evidence="2" id="KW-0680">Restriction system</keyword>
<dbReference type="InterPro" id="IPR000055">
    <property type="entry name" value="Restrct_endonuc_typeI_TRD"/>
</dbReference>
<dbReference type="PANTHER" id="PTHR43140">
    <property type="entry name" value="TYPE-1 RESTRICTION ENZYME ECOKI SPECIFICITY PROTEIN"/>
    <property type="match status" value="1"/>
</dbReference>
<evidence type="ECO:0000256" key="2">
    <source>
        <dbReference type="ARBA" id="ARBA00022747"/>
    </source>
</evidence>
<protein>
    <submittedName>
        <fullName evidence="6">Type I restriction enzyme EcoKI specificity protein</fullName>
    </submittedName>
</protein>
<evidence type="ECO:0000256" key="3">
    <source>
        <dbReference type="ARBA" id="ARBA00023125"/>
    </source>
</evidence>
<reference evidence="6 7" key="1">
    <citation type="submission" date="2015-09" db="EMBL/GenBank/DDBJ databases">
        <authorList>
            <consortium name="Pathogen Informatics"/>
        </authorList>
    </citation>
    <scope>NUCLEOTIDE SEQUENCE [LARGE SCALE GENOMIC DNA]</scope>
    <source>
        <strain evidence="6 7">2789STDY5834861</strain>
    </source>
</reference>
<comment type="similarity">
    <text evidence="1">Belongs to the type-I restriction system S methylase family.</text>
</comment>
<dbReference type="InterPro" id="IPR051212">
    <property type="entry name" value="Type-I_RE_S_subunit"/>
</dbReference>
<dbReference type="SUPFAM" id="SSF116734">
    <property type="entry name" value="DNA methylase specificity domain"/>
    <property type="match status" value="2"/>
</dbReference>
<feature type="domain" description="Type I restriction modification DNA specificity" evidence="5">
    <location>
        <begin position="220"/>
        <end position="342"/>
    </location>
</feature>
<evidence type="ECO:0000259" key="5">
    <source>
        <dbReference type="Pfam" id="PF01420"/>
    </source>
</evidence>
<evidence type="ECO:0000313" key="7">
    <source>
        <dbReference type="Proteomes" id="UP000095645"/>
    </source>
</evidence>
<dbReference type="Gene3D" id="3.90.220.20">
    <property type="entry name" value="DNA methylase specificity domains"/>
    <property type="match status" value="2"/>
</dbReference>
<dbReference type="InterPro" id="IPR044946">
    <property type="entry name" value="Restrct_endonuc_typeI_TRD_sf"/>
</dbReference>
<evidence type="ECO:0000313" key="6">
    <source>
        <dbReference type="EMBL" id="CUO16177.1"/>
    </source>
</evidence>
<comment type="subunit">
    <text evidence="4">The methyltransferase is composed of M and S polypeptides.</text>
</comment>
<dbReference type="GO" id="GO:0009307">
    <property type="term" value="P:DNA restriction-modification system"/>
    <property type="evidence" value="ECO:0007669"/>
    <property type="project" value="UniProtKB-KW"/>
</dbReference>
<dbReference type="Pfam" id="PF01420">
    <property type="entry name" value="Methylase_S"/>
    <property type="match status" value="2"/>
</dbReference>
<dbReference type="CDD" id="cd17246">
    <property type="entry name" value="RMtype1_S_SonII-TRD2-CR2_like"/>
    <property type="match status" value="1"/>
</dbReference>
<dbReference type="CDD" id="cd17288">
    <property type="entry name" value="RMtype1_S_LlaAI06ORF1089P_TRD1-CR1_like"/>
    <property type="match status" value="1"/>
</dbReference>
<accession>A0A174CT33</accession>
<dbReference type="EMBL" id="CYZP01000016">
    <property type="protein sequence ID" value="CUO16177.1"/>
    <property type="molecule type" value="Genomic_DNA"/>
</dbReference>
<feature type="domain" description="Type I restriction modification DNA specificity" evidence="5">
    <location>
        <begin position="3"/>
        <end position="154"/>
    </location>
</feature>
<dbReference type="RefSeq" id="WP_025578078.1">
    <property type="nucleotide sequence ID" value="NZ_CYZP01000016.1"/>
</dbReference>
<sequence>MYKKKAWKEILTIVSGKSQKSVETINGKYLIYGSGGIIGHANEYLCPANTVIVGRKGTIDRPIYVTEPFWNIDTAFGVVAGKDLVPKFLYFFCLSYNFKKLDKSTGRPSVSKSDLLKIEMPIPTINEQQRIVSRIEELFSELDKGVETLQTIKQQLETYRQAVLKEAMSVYECPIAKISDVCSDIVDCPHSTPKWVESGYLCLRTTNFRRGFLDLTEPNYVSQDTFNSRNKRLVPKAGDVLYSREGSILGIACIMPDGIEPCLGQRMMLLRASSKLNNKFLMYYLNSPMVTNHVITTKGGTGSPHINVGDIKQFDIPFPNIEQQNCIVALIEEKFSVCDSIERMVDNALAEANVMRQSILKKAFKGGFSE</sequence>
<evidence type="ECO:0000256" key="4">
    <source>
        <dbReference type="ARBA" id="ARBA00038652"/>
    </source>
</evidence>
<name>A0A174CT33_9FIRM</name>
<keyword evidence="3" id="KW-0238">DNA-binding</keyword>
<organism evidence="6 7">
    <name type="scientific">Blautia obeum</name>
    <dbReference type="NCBI Taxonomy" id="40520"/>
    <lineage>
        <taxon>Bacteria</taxon>
        <taxon>Bacillati</taxon>
        <taxon>Bacillota</taxon>
        <taxon>Clostridia</taxon>
        <taxon>Lachnospirales</taxon>
        <taxon>Lachnospiraceae</taxon>
        <taxon>Blautia</taxon>
    </lineage>
</organism>
<dbReference type="Proteomes" id="UP000095645">
    <property type="component" value="Unassembled WGS sequence"/>
</dbReference>
<gene>
    <name evidence="6" type="primary">hsdS</name>
    <name evidence="6" type="ORF">ERS852476_02056</name>
</gene>
<evidence type="ECO:0000256" key="1">
    <source>
        <dbReference type="ARBA" id="ARBA00010923"/>
    </source>
</evidence>
<dbReference type="AlphaFoldDB" id="A0A174CT33"/>